<dbReference type="RefSeq" id="WP_090850211.1">
    <property type="nucleotide sequence ID" value="NZ_FMZM01000001.1"/>
</dbReference>
<sequence>MHPRIAAAFRTAPHLVTRSLALACLMTPRQVDDLVRRGEWVAVRRGVYAERTHVQSLAHRADRQRLYDDAAALATSIVHVRSHESAAVVWGMAVLLDSTPTTHLTVPLPSSGTHMPQRSRHRAGAKHHLAPYDDRDQPATVDGVRVLGRARTAADIAREHGLVPGVVAADAALRDGVTPAELAAVPERMVCWPHVSTVRQAVDLADPGSESSGETLSRLLAEQLGRGRPQTQFGLSRDGRTAFVDLRLGRHLIEFDGRLKYHRGLSDGLLPEDVVWEEKKRQDWLGGFGTGMSRLTWSDVCSDLAPYVVQRRRRPAA</sequence>
<name>A0A1G6J7J3_9ACTN</name>
<feature type="compositionally biased region" description="Polar residues" evidence="1">
    <location>
        <begin position="107"/>
        <end position="116"/>
    </location>
</feature>
<protein>
    <submittedName>
        <fullName evidence="2">Transcriptional regulator, AbiEi antitoxin, Type IV TA system</fullName>
    </submittedName>
</protein>
<evidence type="ECO:0000313" key="3">
    <source>
        <dbReference type="Proteomes" id="UP000199034"/>
    </source>
</evidence>
<evidence type="ECO:0000256" key="1">
    <source>
        <dbReference type="SAM" id="MobiDB-lite"/>
    </source>
</evidence>
<feature type="region of interest" description="Disordered" evidence="1">
    <location>
        <begin position="107"/>
        <end position="137"/>
    </location>
</feature>
<dbReference type="EMBL" id="FMZM01000001">
    <property type="protein sequence ID" value="SDC14690.1"/>
    <property type="molecule type" value="Genomic_DNA"/>
</dbReference>
<keyword evidence="3" id="KW-1185">Reference proteome</keyword>
<organism evidence="2 3">
    <name type="scientific">Nocardioides lianchengensis</name>
    <dbReference type="NCBI Taxonomy" id="1045774"/>
    <lineage>
        <taxon>Bacteria</taxon>
        <taxon>Bacillati</taxon>
        <taxon>Actinomycetota</taxon>
        <taxon>Actinomycetes</taxon>
        <taxon>Propionibacteriales</taxon>
        <taxon>Nocardioidaceae</taxon>
        <taxon>Nocardioides</taxon>
    </lineage>
</organism>
<evidence type="ECO:0000313" key="2">
    <source>
        <dbReference type="EMBL" id="SDC14690.1"/>
    </source>
</evidence>
<proteinExistence type="predicted"/>
<reference evidence="2 3" key="1">
    <citation type="submission" date="2016-10" db="EMBL/GenBank/DDBJ databases">
        <authorList>
            <person name="de Groot N.N."/>
        </authorList>
    </citation>
    <scope>NUCLEOTIDE SEQUENCE [LARGE SCALE GENOMIC DNA]</scope>
    <source>
        <strain evidence="2 3">CGMCC 4.6858</strain>
    </source>
</reference>
<dbReference type="Proteomes" id="UP000199034">
    <property type="component" value="Unassembled WGS sequence"/>
</dbReference>
<gene>
    <name evidence="2" type="ORF">SAMN05421872_101397</name>
</gene>
<dbReference type="STRING" id="1045774.SAMN05421872_101397"/>
<accession>A0A1G6J7J3</accession>
<feature type="compositionally biased region" description="Basic residues" evidence="1">
    <location>
        <begin position="117"/>
        <end position="129"/>
    </location>
</feature>
<dbReference type="OrthoDB" id="5517693at2"/>
<dbReference type="AlphaFoldDB" id="A0A1G6J7J3"/>